<dbReference type="InterPro" id="IPR011989">
    <property type="entry name" value="ARM-like"/>
</dbReference>
<comment type="caution">
    <text evidence="1">The sequence shown here is derived from an EMBL/GenBank/DDBJ whole genome shotgun (WGS) entry which is preliminary data.</text>
</comment>
<dbReference type="EMBL" id="VIGV01000011">
    <property type="protein sequence ID" value="TWS22225.1"/>
    <property type="molecule type" value="Genomic_DNA"/>
</dbReference>
<organism evidence="1 2">
    <name type="scientific">Tsukamurella sputi</name>
    <dbReference type="NCBI Taxonomy" id="2591848"/>
    <lineage>
        <taxon>Bacteria</taxon>
        <taxon>Bacillati</taxon>
        <taxon>Actinomycetota</taxon>
        <taxon>Actinomycetes</taxon>
        <taxon>Mycobacteriales</taxon>
        <taxon>Tsukamurellaceae</taxon>
        <taxon>Tsukamurella</taxon>
    </lineage>
</organism>
<name>A0A5C5RJE6_9ACTN</name>
<sequence length="210" mass="21796">MARTLLDHQNASIRLRAALDAGTSPTDVDAAPLVARCGVEPDFFVRDMLTWALTRLPAATTVPLLRAELASTVPQARSQALHSLSKIGGPHATAAFDEVLALAADADDEVARAAWRSAVALAPDAAARRSAATALVARLGHGGPETRRSLSRAILGLGEEGVHALPSAPATSDDVGEHVAETLRLLDDPDAGFASAVHEARRVAALGRTD</sequence>
<dbReference type="Proteomes" id="UP000319792">
    <property type="component" value="Unassembled WGS sequence"/>
</dbReference>
<protein>
    <submittedName>
        <fullName evidence="1">HEAT repeat domain-containing protein</fullName>
    </submittedName>
</protein>
<dbReference type="SUPFAM" id="SSF48371">
    <property type="entry name" value="ARM repeat"/>
    <property type="match status" value="1"/>
</dbReference>
<dbReference type="Pfam" id="PF13646">
    <property type="entry name" value="HEAT_2"/>
    <property type="match status" value="1"/>
</dbReference>
<dbReference type="Gene3D" id="1.25.10.10">
    <property type="entry name" value="Leucine-rich Repeat Variant"/>
    <property type="match status" value="1"/>
</dbReference>
<evidence type="ECO:0000313" key="1">
    <source>
        <dbReference type="EMBL" id="TWS22225.1"/>
    </source>
</evidence>
<dbReference type="OrthoDB" id="9134742at2"/>
<dbReference type="InterPro" id="IPR016024">
    <property type="entry name" value="ARM-type_fold"/>
</dbReference>
<reference evidence="1 2" key="1">
    <citation type="submission" date="2019-08" db="EMBL/GenBank/DDBJ databases">
        <title>Tsukamurella conjunctivitidis sp. nov., Tsukamurella assacharolytica sp. nov. and Tsukamurella sputae sp. nov. isolated from patients with conjunctivitis, bacteraemia (lymphoma) and respiratory infection (sputum) in Hong Kong.</title>
        <authorList>
            <person name="Fok K.M.N."/>
            <person name="Fong J.Y.H."/>
        </authorList>
    </citation>
    <scope>NUCLEOTIDE SEQUENCE [LARGE SCALE GENOMIC DNA]</scope>
    <source>
        <strain evidence="1 2">HKU70</strain>
    </source>
</reference>
<keyword evidence="2" id="KW-1185">Reference proteome</keyword>
<accession>A0A5C5RJE6</accession>
<dbReference type="AlphaFoldDB" id="A0A5C5RJE6"/>
<proteinExistence type="predicted"/>
<dbReference type="RefSeq" id="WP_146437378.1">
    <property type="nucleotide sequence ID" value="NZ_VIGV01000011.1"/>
</dbReference>
<gene>
    <name evidence="1" type="ORF">FK268_20855</name>
</gene>
<evidence type="ECO:0000313" key="2">
    <source>
        <dbReference type="Proteomes" id="UP000319792"/>
    </source>
</evidence>